<dbReference type="AlphaFoldDB" id="A0AAD9DYE7"/>
<keyword evidence="4" id="KW-1185">Reference proteome</keyword>
<dbReference type="PANTHER" id="PTHR23197:SF10">
    <property type="entry name" value="TARGET OF NESH-SH3"/>
    <property type="match status" value="1"/>
</dbReference>
<gene>
    <name evidence="3" type="ORF">P4O66_000858</name>
</gene>
<dbReference type="Pfam" id="PF00041">
    <property type="entry name" value="fn3"/>
    <property type="match status" value="1"/>
</dbReference>
<dbReference type="SUPFAM" id="SSF49265">
    <property type="entry name" value="Fibronectin type III"/>
    <property type="match status" value="1"/>
</dbReference>
<evidence type="ECO:0000256" key="1">
    <source>
        <dbReference type="SAM" id="MobiDB-lite"/>
    </source>
</evidence>
<dbReference type="Gene3D" id="2.60.40.10">
    <property type="entry name" value="Immunoglobulins"/>
    <property type="match status" value="1"/>
</dbReference>
<feature type="region of interest" description="Disordered" evidence="1">
    <location>
        <begin position="213"/>
        <end position="238"/>
    </location>
</feature>
<dbReference type="GO" id="GO:0010811">
    <property type="term" value="P:positive regulation of cell-substrate adhesion"/>
    <property type="evidence" value="ECO:0007669"/>
    <property type="project" value="TreeGrafter"/>
</dbReference>
<evidence type="ECO:0000313" key="3">
    <source>
        <dbReference type="EMBL" id="KAK1797569.1"/>
    </source>
</evidence>
<dbReference type="InterPro" id="IPR003961">
    <property type="entry name" value="FN3_dom"/>
</dbReference>
<protein>
    <recommendedName>
        <fullName evidence="2">Fibronectin type-III domain-containing protein</fullName>
    </recommendedName>
</protein>
<comment type="caution">
    <text evidence="3">The sequence shown here is derived from an EMBL/GenBank/DDBJ whole genome shotgun (WGS) entry which is preliminary data.</text>
</comment>
<dbReference type="InterPro" id="IPR036116">
    <property type="entry name" value="FN3_sf"/>
</dbReference>
<dbReference type="GO" id="GO:0030198">
    <property type="term" value="P:extracellular matrix organization"/>
    <property type="evidence" value="ECO:0007669"/>
    <property type="project" value="TreeGrafter"/>
</dbReference>
<dbReference type="InterPro" id="IPR013783">
    <property type="entry name" value="Ig-like_fold"/>
</dbReference>
<dbReference type="Pfam" id="PF21731">
    <property type="entry name" value="TARSH_C"/>
    <property type="match status" value="1"/>
</dbReference>
<feature type="domain" description="Fibronectin type-III" evidence="2">
    <location>
        <begin position="115"/>
        <end position="215"/>
    </location>
</feature>
<dbReference type="PROSITE" id="PS50853">
    <property type="entry name" value="FN3"/>
    <property type="match status" value="1"/>
</dbReference>
<organism evidence="3 4">
    <name type="scientific">Electrophorus voltai</name>
    <dbReference type="NCBI Taxonomy" id="2609070"/>
    <lineage>
        <taxon>Eukaryota</taxon>
        <taxon>Metazoa</taxon>
        <taxon>Chordata</taxon>
        <taxon>Craniata</taxon>
        <taxon>Vertebrata</taxon>
        <taxon>Euteleostomi</taxon>
        <taxon>Actinopterygii</taxon>
        <taxon>Neopterygii</taxon>
        <taxon>Teleostei</taxon>
        <taxon>Ostariophysi</taxon>
        <taxon>Gymnotiformes</taxon>
        <taxon>Gymnotoidei</taxon>
        <taxon>Gymnotidae</taxon>
        <taxon>Electrophorus</taxon>
    </lineage>
</organism>
<reference evidence="3" key="1">
    <citation type="submission" date="2023-03" db="EMBL/GenBank/DDBJ databases">
        <title>Electrophorus voltai genome.</title>
        <authorList>
            <person name="Bian C."/>
        </authorList>
    </citation>
    <scope>NUCLEOTIDE SEQUENCE</scope>
    <source>
        <strain evidence="3">CB-2022</strain>
        <tissue evidence="3">Muscle</tissue>
    </source>
</reference>
<feature type="region of interest" description="Disordered" evidence="1">
    <location>
        <begin position="360"/>
        <end position="413"/>
    </location>
</feature>
<dbReference type="Proteomes" id="UP001239994">
    <property type="component" value="Unassembled WGS sequence"/>
</dbReference>
<feature type="region of interest" description="Disordered" evidence="1">
    <location>
        <begin position="253"/>
        <end position="287"/>
    </location>
</feature>
<evidence type="ECO:0000259" key="2">
    <source>
        <dbReference type="PROSITE" id="PS50853"/>
    </source>
</evidence>
<name>A0AAD9DYE7_9TELE</name>
<feature type="compositionally biased region" description="Polar residues" evidence="1">
    <location>
        <begin position="266"/>
        <end position="279"/>
    </location>
</feature>
<feature type="region of interest" description="Disordered" evidence="1">
    <location>
        <begin position="446"/>
        <end position="532"/>
    </location>
</feature>
<dbReference type="CDD" id="cd00063">
    <property type="entry name" value="FN3"/>
    <property type="match status" value="1"/>
</dbReference>
<accession>A0AAD9DYE7</accession>
<evidence type="ECO:0000313" key="4">
    <source>
        <dbReference type="Proteomes" id="UP001239994"/>
    </source>
</evidence>
<dbReference type="EMBL" id="JAROKS010000013">
    <property type="protein sequence ID" value="KAK1797569.1"/>
    <property type="molecule type" value="Genomic_DNA"/>
</dbReference>
<dbReference type="SMART" id="SM00060">
    <property type="entry name" value="FN3"/>
    <property type="match status" value="1"/>
</dbReference>
<feature type="compositionally biased region" description="Low complexity" evidence="1">
    <location>
        <begin position="505"/>
        <end position="519"/>
    </location>
</feature>
<dbReference type="InterPro" id="IPR049109">
    <property type="entry name" value="TARSH/FNDC1_C"/>
</dbReference>
<proteinExistence type="predicted"/>
<sequence length="757" mass="82584">MAYPAISSQTEQMMASVISFQVKEPFVGSASGRTAGSEMSTVKNVSTTVRRQTMKVRITATGDTIILKFLRPEADTKLEGYILGYGSGMFSKQFIKLPEENEHYETEIGKVSLEKPLHLMIGTVTPTSVHLSWGTLLKTPYTDAHLEDCEEDGEFTVRYKEKETSHKWNYETCPTTDTVIDNLKPDTPYEFEVRAETKADTGAWSPPVTHNTADIHEPLKPRSQLSPQKPTVDDPRAFPPVTIRHNITLSRHPPLVRHTADPPTPRGNQGQVISRNSPSPHLLARPLGPKVVQNGTRLAKWVSHNSSSPELVTHPLDPTVVHTLSSALVVNGTHPAKWNASNSIAPVLVADPLGPKVARNGTRPVKGNTSNSSTPVLVADPLGPKVARNGTRPVKGNTRNSSTPVLVADPLGPKVAWNGTRPVKGNTRNSSTPVLVADPLGPKVAWNGTRPVKGNTRNSSTPILVADPLGPKVARNGTRPVKGNTRNSSTPVLVADPLGPKVVQNGTPSGRGPPGSTRNTKTKGSWFGTGPNSTIFRAVPVSDVDAMGKQRFTGKRPEEPCSVTRSLSLFPDEENEEVNVTGPPKTPPSNLTVVTVEGCPSFVIIDWQKTDNETTGKTAIWSSFPFKADSYSECNGRQFVKRTWYRKFVGIQLCNSLRYKIYLSDSLKGRFYTIGDQTGYGEDHCQFVDSYLDGRTGGPLQPNQLPAREGYFRSMRQEPVKFGKIGGTSYINYVAWYECGVPIPGSCHTNSVSHHVF</sequence>
<dbReference type="PANTHER" id="PTHR23197">
    <property type="entry name" value="TARSH-RELATED FIBRONECTIN DOMAIN-CONTAINING"/>
    <property type="match status" value="1"/>
</dbReference>